<accession>W5M7R1</accession>
<dbReference type="InterPro" id="IPR026507">
    <property type="entry name" value="PIRC1/2"/>
</dbReference>
<evidence type="ECO:0000256" key="3">
    <source>
        <dbReference type="ARBA" id="ARBA00023212"/>
    </source>
</evidence>
<dbReference type="GeneID" id="102688539"/>
<keyword evidence="3" id="KW-0206">Cytoskeleton</keyword>
<dbReference type="OMA" id="MFRNNTF"/>
<dbReference type="Pfam" id="PF14892">
    <property type="entry name" value="PIRC1_2"/>
    <property type="match status" value="1"/>
</dbReference>
<dbReference type="GeneTree" id="ENSGT00940000154745"/>
<evidence type="ECO:0000313" key="8">
    <source>
        <dbReference type="Proteomes" id="UP000018468"/>
    </source>
</evidence>
<name>W5M7R1_LEPOC</name>
<dbReference type="GO" id="GO:0005879">
    <property type="term" value="C:axonemal microtubule"/>
    <property type="evidence" value="ECO:0007669"/>
    <property type="project" value="InterPro"/>
</dbReference>
<proteinExistence type="inferred from homology"/>
<comment type="subcellular location">
    <subcellularLocation>
        <location evidence="1">Cytoplasm</location>
        <location evidence="1">Cytoskeleton</location>
        <location evidence="1">Cilium axoneme</location>
    </subcellularLocation>
</comment>
<sequence length="130" mass="15084">MENATHTVEEANRVSIKTSDVYKVQKNLPKRFDNPDWFQGYREKPRNPLYRTTNQIYGGKRPTVHEMPTTFNGSTRQFTEYLSKCGMYKDNGFNTSTEKSYVTGPNNLITFHDRLNFQTSYNMNGPSHTG</sequence>
<comment type="similarity">
    <text evidence="5">Belongs to the PIERCE1 family.</text>
</comment>
<keyword evidence="8" id="KW-1185">Reference proteome</keyword>
<dbReference type="HOGENOM" id="CLU_135708_0_0_1"/>
<dbReference type="AlphaFoldDB" id="W5M7R1"/>
<protein>
    <submittedName>
        <fullName evidence="7">Piercer of microtubule wall 1</fullName>
    </submittedName>
</protein>
<dbReference type="GO" id="GO:0036158">
    <property type="term" value="P:outer dynein arm assembly"/>
    <property type="evidence" value="ECO:0007669"/>
    <property type="project" value="Ensembl"/>
</dbReference>
<organism evidence="7 8">
    <name type="scientific">Lepisosteus oculatus</name>
    <name type="common">Spotted gar</name>
    <dbReference type="NCBI Taxonomy" id="7918"/>
    <lineage>
        <taxon>Eukaryota</taxon>
        <taxon>Metazoa</taxon>
        <taxon>Chordata</taxon>
        <taxon>Craniata</taxon>
        <taxon>Vertebrata</taxon>
        <taxon>Euteleostomi</taxon>
        <taxon>Actinopterygii</taxon>
        <taxon>Neopterygii</taxon>
        <taxon>Holostei</taxon>
        <taxon>Semionotiformes</taxon>
        <taxon>Lepisosteidae</taxon>
        <taxon>Lepisosteus</taxon>
    </lineage>
</organism>
<keyword evidence="2" id="KW-0963">Cytoplasm</keyword>
<dbReference type="OrthoDB" id="546383at2759"/>
<evidence type="ECO:0000256" key="2">
    <source>
        <dbReference type="ARBA" id="ARBA00022490"/>
    </source>
</evidence>
<reference evidence="8" key="1">
    <citation type="submission" date="2011-12" db="EMBL/GenBank/DDBJ databases">
        <title>The Draft Genome of Lepisosteus oculatus.</title>
        <authorList>
            <consortium name="The Broad Institute Genome Assembly &amp; Analysis Group"/>
            <consortium name="Computational R&amp;D Group"/>
            <consortium name="and Sequencing Platform"/>
            <person name="Di Palma F."/>
            <person name="Alfoldi J."/>
            <person name="Johnson J."/>
            <person name="Berlin A."/>
            <person name="Gnerre S."/>
            <person name="Jaffe D."/>
            <person name="MacCallum I."/>
            <person name="Young S."/>
            <person name="Walker B.J."/>
            <person name="Lander E.S."/>
            <person name="Lindblad-Toh K."/>
        </authorList>
    </citation>
    <scope>NUCLEOTIDE SEQUENCE [LARGE SCALE GENOMIC DNA]</scope>
</reference>
<dbReference type="Proteomes" id="UP000018468">
    <property type="component" value="Linkage group LG21"/>
</dbReference>
<dbReference type="Ensembl" id="ENSLOCT00000004427.1">
    <property type="protein sequence ID" value="ENSLOCP00000004419.1"/>
    <property type="gene ID" value="ENSLOCG00000003719.1"/>
</dbReference>
<dbReference type="EMBL" id="AHAT01021454">
    <property type="status" value="NOT_ANNOTATED_CDS"/>
    <property type="molecule type" value="Genomic_DNA"/>
</dbReference>
<reference evidence="7" key="3">
    <citation type="submission" date="2025-09" db="UniProtKB">
        <authorList>
            <consortium name="Ensembl"/>
        </authorList>
    </citation>
    <scope>IDENTIFICATION</scope>
</reference>
<evidence type="ECO:0000256" key="6">
    <source>
        <dbReference type="SAM" id="MobiDB-lite"/>
    </source>
</evidence>
<evidence type="ECO:0000256" key="5">
    <source>
        <dbReference type="ARBA" id="ARBA00038014"/>
    </source>
</evidence>
<dbReference type="PANTHER" id="PTHR20899:SF1">
    <property type="entry name" value="PIERCER OF MICROTUBULE WALL 1 PROTEIN"/>
    <property type="match status" value="1"/>
</dbReference>
<dbReference type="Bgee" id="ENSLOCG00000003719">
    <property type="expression patterns" value="Expressed in embryo and 6 other cell types or tissues"/>
</dbReference>
<keyword evidence="4" id="KW-0966">Cell projection</keyword>
<evidence type="ECO:0000256" key="1">
    <source>
        <dbReference type="ARBA" id="ARBA00004430"/>
    </source>
</evidence>
<evidence type="ECO:0000256" key="4">
    <source>
        <dbReference type="ARBA" id="ARBA00023273"/>
    </source>
</evidence>
<dbReference type="InParanoid" id="W5M7R1"/>
<dbReference type="PANTHER" id="PTHR20899">
    <property type="entry name" value="PIERCE HOMOLOG"/>
    <property type="match status" value="1"/>
</dbReference>
<dbReference type="KEGG" id="loc:102688539"/>
<evidence type="ECO:0000313" key="7">
    <source>
        <dbReference type="Ensembl" id="ENSLOCP00000004419.1"/>
    </source>
</evidence>
<dbReference type="eggNOG" id="ENOG502S22V">
    <property type="taxonomic scope" value="Eukaryota"/>
</dbReference>
<dbReference type="CTD" id="138162"/>
<feature type="region of interest" description="Disordered" evidence="6">
    <location>
        <begin position="51"/>
        <end position="71"/>
    </location>
</feature>
<reference evidence="7" key="2">
    <citation type="submission" date="2025-08" db="UniProtKB">
        <authorList>
            <consortium name="Ensembl"/>
        </authorList>
    </citation>
    <scope>IDENTIFICATION</scope>
</reference>
<dbReference type="GO" id="GO:0060971">
    <property type="term" value="P:embryonic heart tube left/right pattern formation"/>
    <property type="evidence" value="ECO:0007669"/>
    <property type="project" value="Ensembl"/>
</dbReference>
<dbReference type="FunCoup" id="W5M7R1">
    <property type="interactions" value="115"/>
</dbReference>
<dbReference type="STRING" id="7918.ENSLOCP00000004419"/>